<keyword evidence="7" id="KW-0067">ATP-binding</keyword>
<comment type="catalytic activity">
    <reaction evidence="1">
        <text>ATP + protein L-histidine = ADP + protein N-phospho-L-histidine.</text>
        <dbReference type="EC" id="2.7.13.3"/>
    </reaction>
</comment>
<reference evidence="11 12" key="1">
    <citation type="submission" date="2018-09" db="EMBL/GenBank/DDBJ databases">
        <title>Paenibacillus aracenensis nov. sp. isolated from a cave in southern Spain.</title>
        <authorList>
            <person name="Jurado V."/>
            <person name="Gutierrez-Patricio S."/>
            <person name="Gonzalez-Pimentel J.L."/>
            <person name="Miller A.Z."/>
            <person name="Laiz L."/>
            <person name="Saiz-Jimenez C."/>
        </authorList>
    </citation>
    <scope>NUCLEOTIDE SEQUENCE [LARGE SCALE GENOMIC DNA]</scope>
    <source>
        <strain evidence="11 12">JCM 19203</strain>
    </source>
</reference>
<feature type="transmembrane region" description="Helical" evidence="9">
    <location>
        <begin position="45"/>
        <end position="69"/>
    </location>
</feature>
<dbReference type="EC" id="2.7.13.3" evidence="2"/>
<proteinExistence type="predicted"/>
<keyword evidence="9" id="KW-0472">Membrane</keyword>
<dbReference type="InterPro" id="IPR050482">
    <property type="entry name" value="Sensor_HK_TwoCompSys"/>
</dbReference>
<dbReference type="SUPFAM" id="SSF55874">
    <property type="entry name" value="ATPase domain of HSP90 chaperone/DNA topoisomerase II/histidine kinase"/>
    <property type="match status" value="1"/>
</dbReference>
<protein>
    <recommendedName>
        <fullName evidence="2">histidine kinase</fullName>
        <ecNumber evidence="2">2.7.13.3</ecNumber>
    </recommendedName>
</protein>
<keyword evidence="9" id="KW-1133">Transmembrane helix</keyword>
<keyword evidence="5" id="KW-0547">Nucleotide-binding</keyword>
<keyword evidence="8" id="KW-0902">Two-component regulatory system</keyword>
<dbReference type="GO" id="GO:0046983">
    <property type="term" value="F:protein dimerization activity"/>
    <property type="evidence" value="ECO:0007669"/>
    <property type="project" value="InterPro"/>
</dbReference>
<keyword evidence="3" id="KW-0597">Phosphoprotein</keyword>
<dbReference type="EMBL" id="QXQB01000006">
    <property type="protein sequence ID" value="RJX37436.1"/>
    <property type="molecule type" value="Genomic_DNA"/>
</dbReference>
<feature type="domain" description="Signal transduction histidine kinase subgroup 3 dimerisation and phosphoacceptor" evidence="10">
    <location>
        <begin position="166"/>
        <end position="230"/>
    </location>
</feature>
<evidence type="ECO:0000256" key="7">
    <source>
        <dbReference type="ARBA" id="ARBA00022840"/>
    </source>
</evidence>
<dbReference type="Proteomes" id="UP000267798">
    <property type="component" value="Unassembled WGS sequence"/>
</dbReference>
<evidence type="ECO:0000256" key="9">
    <source>
        <dbReference type="SAM" id="Phobius"/>
    </source>
</evidence>
<evidence type="ECO:0000313" key="12">
    <source>
        <dbReference type="Proteomes" id="UP000267798"/>
    </source>
</evidence>
<evidence type="ECO:0000313" key="11">
    <source>
        <dbReference type="EMBL" id="RJX37436.1"/>
    </source>
</evidence>
<feature type="transmembrane region" description="Helical" evidence="9">
    <location>
        <begin position="16"/>
        <end position="33"/>
    </location>
</feature>
<gene>
    <name evidence="11" type="ORF">D3P09_23140</name>
</gene>
<keyword evidence="4" id="KW-0808">Transferase</keyword>
<evidence type="ECO:0000259" key="10">
    <source>
        <dbReference type="Pfam" id="PF07730"/>
    </source>
</evidence>
<dbReference type="AlphaFoldDB" id="A0A3A6PCH3"/>
<keyword evidence="9" id="KW-0812">Transmembrane</keyword>
<dbReference type="GO" id="GO:0000155">
    <property type="term" value="F:phosphorelay sensor kinase activity"/>
    <property type="evidence" value="ECO:0007669"/>
    <property type="project" value="InterPro"/>
</dbReference>
<evidence type="ECO:0000256" key="4">
    <source>
        <dbReference type="ARBA" id="ARBA00022679"/>
    </source>
</evidence>
<feature type="transmembrane region" description="Helical" evidence="9">
    <location>
        <begin position="105"/>
        <end position="123"/>
    </location>
</feature>
<evidence type="ECO:0000256" key="6">
    <source>
        <dbReference type="ARBA" id="ARBA00022777"/>
    </source>
</evidence>
<dbReference type="Gene3D" id="1.20.5.1930">
    <property type="match status" value="1"/>
</dbReference>
<keyword evidence="12" id="KW-1185">Reference proteome</keyword>
<keyword evidence="6 11" id="KW-0418">Kinase</keyword>
<dbReference type="InterPro" id="IPR011712">
    <property type="entry name" value="Sig_transdc_His_kin_sub3_dim/P"/>
</dbReference>
<name>A0A3A6PCH3_9BACL</name>
<dbReference type="GO" id="GO:0005524">
    <property type="term" value="F:ATP binding"/>
    <property type="evidence" value="ECO:0007669"/>
    <property type="project" value="UniProtKB-KW"/>
</dbReference>
<dbReference type="GO" id="GO:0016020">
    <property type="term" value="C:membrane"/>
    <property type="evidence" value="ECO:0007669"/>
    <property type="project" value="InterPro"/>
</dbReference>
<evidence type="ECO:0000256" key="1">
    <source>
        <dbReference type="ARBA" id="ARBA00000085"/>
    </source>
</evidence>
<sequence length="358" mass="39983">MLLYVTGSVYVSESGLTNWYTAAILLYISMELFSHIMRSATLQRAGAAASILFIITLSYELNPMLALLIPVNLHRLAGPLLRHPAPILLLMMAPILLLPKELYASYGLTASISYLFLTVLSAYTDKSKAYRSTLEAMREEQYRLKKQLHESMEHRRQSEYMFKLEERNRLSQEIHDRIGHSMTGALIQMEAAKRLYATDAARSAELLQNAIHISKEGIEQIRQVLKSMKPLKEQLGINRMRLLADEFAATHEMETQLTYEGNLDRIEPLHWHIIQQNVTEALTNTVKYAEATAVSIHIQVLHTMIKASVSDNGTGASKVIKGLGMIGMEERTAAVGGKVIVDGSKGFAVTMLIPLASA</sequence>
<evidence type="ECO:0000256" key="5">
    <source>
        <dbReference type="ARBA" id="ARBA00022741"/>
    </source>
</evidence>
<evidence type="ECO:0000256" key="8">
    <source>
        <dbReference type="ARBA" id="ARBA00023012"/>
    </source>
</evidence>
<dbReference type="OrthoDB" id="199946at2"/>
<dbReference type="CDD" id="cd16917">
    <property type="entry name" value="HATPase_UhpB-NarQ-NarX-like"/>
    <property type="match status" value="1"/>
</dbReference>
<dbReference type="Gene3D" id="3.30.565.10">
    <property type="entry name" value="Histidine kinase-like ATPase, C-terminal domain"/>
    <property type="match status" value="1"/>
</dbReference>
<comment type="caution">
    <text evidence="11">The sequence shown here is derived from an EMBL/GenBank/DDBJ whole genome shotgun (WGS) entry which is preliminary data.</text>
</comment>
<evidence type="ECO:0000256" key="3">
    <source>
        <dbReference type="ARBA" id="ARBA00022553"/>
    </source>
</evidence>
<evidence type="ECO:0000256" key="2">
    <source>
        <dbReference type="ARBA" id="ARBA00012438"/>
    </source>
</evidence>
<accession>A0A3A6PCH3</accession>
<dbReference type="PANTHER" id="PTHR24421:SF10">
    <property type="entry name" value="NITRATE_NITRITE SENSOR PROTEIN NARQ"/>
    <property type="match status" value="1"/>
</dbReference>
<dbReference type="PANTHER" id="PTHR24421">
    <property type="entry name" value="NITRATE/NITRITE SENSOR PROTEIN NARX-RELATED"/>
    <property type="match status" value="1"/>
</dbReference>
<organism evidence="11 12">
    <name type="scientific">Paenibacillus pinisoli</name>
    <dbReference type="NCBI Taxonomy" id="1276110"/>
    <lineage>
        <taxon>Bacteria</taxon>
        <taxon>Bacillati</taxon>
        <taxon>Bacillota</taxon>
        <taxon>Bacilli</taxon>
        <taxon>Bacillales</taxon>
        <taxon>Paenibacillaceae</taxon>
        <taxon>Paenibacillus</taxon>
    </lineage>
</organism>
<dbReference type="InterPro" id="IPR036890">
    <property type="entry name" value="HATPase_C_sf"/>
</dbReference>
<dbReference type="Pfam" id="PF07730">
    <property type="entry name" value="HisKA_3"/>
    <property type="match status" value="1"/>
</dbReference>